<protein>
    <submittedName>
        <fullName evidence="1">Uncharacterized protein</fullName>
    </submittedName>
</protein>
<sequence length="61" mass="6337">EQYDTTIVDADLASYTWNSSTLPSTVSTATPYAFHSNTNNMSTGAALVNSTSPSSLSGLCS</sequence>
<comment type="caution">
    <text evidence="1">The sequence shown here is derived from an EMBL/GenBank/DDBJ whole genome shotgun (WGS) entry which is preliminary data.</text>
</comment>
<proteinExistence type="predicted"/>
<dbReference type="AlphaFoldDB" id="A0ABD0PX11"/>
<dbReference type="EMBL" id="JAMKFB020000013">
    <property type="protein sequence ID" value="KAL0177951.1"/>
    <property type="molecule type" value="Genomic_DNA"/>
</dbReference>
<gene>
    <name evidence="1" type="ORF">M9458_026845</name>
</gene>
<keyword evidence="2" id="KW-1185">Reference proteome</keyword>
<accession>A0ABD0PX11</accession>
<reference evidence="1 2" key="1">
    <citation type="submission" date="2024-05" db="EMBL/GenBank/DDBJ databases">
        <title>Genome sequencing and assembly of Indian major carp, Cirrhinus mrigala (Hamilton, 1822).</title>
        <authorList>
            <person name="Mohindra V."/>
            <person name="Chowdhury L.M."/>
            <person name="Lal K."/>
            <person name="Jena J.K."/>
        </authorList>
    </citation>
    <scope>NUCLEOTIDE SEQUENCE [LARGE SCALE GENOMIC DNA]</scope>
    <source>
        <strain evidence="1">CM1030</strain>
        <tissue evidence="1">Blood</tissue>
    </source>
</reference>
<feature type="non-terminal residue" evidence="1">
    <location>
        <position position="1"/>
    </location>
</feature>
<evidence type="ECO:0000313" key="2">
    <source>
        <dbReference type="Proteomes" id="UP001529510"/>
    </source>
</evidence>
<evidence type="ECO:0000313" key="1">
    <source>
        <dbReference type="EMBL" id="KAL0177951.1"/>
    </source>
</evidence>
<name>A0ABD0PX11_CIRMR</name>
<dbReference type="Proteomes" id="UP001529510">
    <property type="component" value="Unassembled WGS sequence"/>
</dbReference>
<organism evidence="1 2">
    <name type="scientific">Cirrhinus mrigala</name>
    <name type="common">Mrigala</name>
    <dbReference type="NCBI Taxonomy" id="683832"/>
    <lineage>
        <taxon>Eukaryota</taxon>
        <taxon>Metazoa</taxon>
        <taxon>Chordata</taxon>
        <taxon>Craniata</taxon>
        <taxon>Vertebrata</taxon>
        <taxon>Euteleostomi</taxon>
        <taxon>Actinopterygii</taxon>
        <taxon>Neopterygii</taxon>
        <taxon>Teleostei</taxon>
        <taxon>Ostariophysi</taxon>
        <taxon>Cypriniformes</taxon>
        <taxon>Cyprinidae</taxon>
        <taxon>Labeoninae</taxon>
        <taxon>Labeonini</taxon>
        <taxon>Cirrhinus</taxon>
    </lineage>
</organism>